<evidence type="ECO:0008006" key="3">
    <source>
        <dbReference type="Google" id="ProtNLM"/>
    </source>
</evidence>
<name>A0A518IJS9_9PLAN</name>
<dbReference type="GO" id="GO:0008237">
    <property type="term" value="F:metallopeptidase activity"/>
    <property type="evidence" value="ECO:0007669"/>
    <property type="project" value="InterPro"/>
</dbReference>
<dbReference type="KEGG" id="gfm:Enr17x_54350"/>
<dbReference type="RefSeq" id="WP_145312831.1">
    <property type="nucleotide sequence ID" value="NZ_CP037452.1"/>
</dbReference>
<protein>
    <recommendedName>
        <fullName evidence="3">Peptidase metallopeptidase domain-containing protein</fullName>
    </recommendedName>
</protein>
<accession>A0A518IJS9</accession>
<keyword evidence="2" id="KW-1185">Reference proteome</keyword>
<dbReference type="InterPro" id="IPR024079">
    <property type="entry name" value="MetalloPept_cat_dom_sf"/>
</dbReference>
<proteinExistence type="predicted"/>
<gene>
    <name evidence="1" type="ORF">Enr17x_54350</name>
</gene>
<organism evidence="1 2">
    <name type="scientific">Gimesia fumaroli</name>
    <dbReference type="NCBI Taxonomy" id="2527976"/>
    <lineage>
        <taxon>Bacteria</taxon>
        <taxon>Pseudomonadati</taxon>
        <taxon>Planctomycetota</taxon>
        <taxon>Planctomycetia</taxon>
        <taxon>Planctomycetales</taxon>
        <taxon>Planctomycetaceae</taxon>
        <taxon>Gimesia</taxon>
    </lineage>
</organism>
<dbReference type="EMBL" id="CP037452">
    <property type="protein sequence ID" value="QDV53361.1"/>
    <property type="molecule type" value="Genomic_DNA"/>
</dbReference>
<dbReference type="Proteomes" id="UP000318313">
    <property type="component" value="Chromosome"/>
</dbReference>
<evidence type="ECO:0000313" key="1">
    <source>
        <dbReference type="EMBL" id="QDV53361.1"/>
    </source>
</evidence>
<dbReference type="OrthoDB" id="3669864at2"/>
<reference evidence="1 2" key="1">
    <citation type="submission" date="2019-03" db="EMBL/GenBank/DDBJ databases">
        <title>Deep-cultivation of Planctomycetes and their phenomic and genomic characterization uncovers novel biology.</title>
        <authorList>
            <person name="Wiegand S."/>
            <person name="Jogler M."/>
            <person name="Boedeker C."/>
            <person name="Pinto D."/>
            <person name="Vollmers J."/>
            <person name="Rivas-Marin E."/>
            <person name="Kohn T."/>
            <person name="Peeters S.H."/>
            <person name="Heuer A."/>
            <person name="Rast P."/>
            <person name="Oberbeckmann S."/>
            <person name="Bunk B."/>
            <person name="Jeske O."/>
            <person name="Meyerdierks A."/>
            <person name="Storesund J.E."/>
            <person name="Kallscheuer N."/>
            <person name="Luecker S."/>
            <person name="Lage O.M."/>
            <person name="Pohl T."/>
            <person name="Merkel B.J."/>
            <person name="Hornburger P."/>
            <person name="Mueller R.-W."/>
            <person name="Bruemmer F."/>
            <person name="Labrenz M."/>
            <person name="Spormann A.M."/>
            <person name="Op den Camp H."/>
            <person name="Overmann J."/>
            <person name="Amann R."/>
            <person name="Jetten M.S.M."/>
            <person name="Mascher T."/>
            <person name="Medema M.H."/>
            <person name="Devos D.P."/>
            <person name="Kaster A.-K."/>
            <person name="Ovreas L."/>
            <person name="Rohde M."/>
            <person name="Galperin M.Y."/>
            <person name="Jogler C."/>
        </authorList>
    </citation>
    <scope>NUCLEOTIDE SEQUENCE [LARGE SCALE GENOMIC DNA]</scope>
    <source>
        <strain evidence="1 2">Enr17</strain>
    </source>
</reference>
<dbReference type="SUPFAM" id="SSF55486">
    <property type="entry name" value="Metalloproteases ('zincins'), catalytic domain"/>
    <property type="match status" value="1"/>
</dbReference>
<sequence>MNTRRYFEFILFPNLFAILVLFLSPQLFAEEDFILDDLPDHVTATIEARDQWFATLPQGNKSGFEYFVDDLQKWSPGHTVRVAFLGGNSTLHKEIADATKQITDACNIKLDFGFNPATGQYRTWSTSDTSYAAEIRVSFDQKGYFSLVGRDSINPSIGAAGRPVGGRPNQRSLNLGGFHIARPASWIKTTRHEFLHALSFNHEHQSPIGGCDSQFRWENDPGYQLTQDSNGVYITDLSGKRPGIYTYLSGAPNHWSRAKVDHNLRQAQPGSGTAGPFDRESIMLYRFPNLFYVSIPNSCAPVGNGSNLSDGDIAGLQTLYPSEQNRILSFQNRQKQLFETMNKSSQLDSKIKKFYSAPIYSAPK</sequence>
<evidence type="ECO:0000313" key="2">
    <source>
        <dbReference type="Proteomes" id="UP000318313"/>
    </source>
</evidence>
<dbReference type="Gene3D" id="3.40.390.10">
    <property type="entry name" value="Collagenase (Catalytic Domain)"/>
    <property type="match status" value="1"/>
</dbReference>
<dbReference type="AlphaFoldDB" id="A0A518IJS9"/>